<dbReference type="FunFam" id="1.25.40.10:FF:000125">
    <property type="entry name" value="Pentatricopeptide repeat-containing protein"/>
    <property type="match status" value="1"/>
</dbReference>
<dbReference type="OrthoDB" id="185373at2759"/>
<dbReference type="Pfam" id="PF13041">
    <property type="entry name" value="PPR_2"/>
    <property type="match status" value="2"/>
</dbReference>
<organism evidence="3 4">
    <name type="scientific">Carnegiea gigantea</name>
    <dbReference type="NCBI Taxonomy" id="171969"/>
    <lineage>
        <taxon>Eukaryota</taxon>
        <taxon>Viridiplantae</taxon>
        <taxon>Streptophyta</taxon>
        <taxon>Embryophyta</taxon>
        <taxon>Tracheophyta</taxon>
        <taxon>Spermatophyta</taxon>
        <taxon>Magnoliopsida</taxon>
        <taxon>eudicotyledons</taxon>
        <taxon>Gunneridae</taxon>
        <taxon>Pentapetalae</taxon>
        <taxon>Caryophyllales</taxon>
        <taxon>Cactineae</taxon>
        <taxon>Cactaceae</taxon>
        <taxon>Cactoideae</taxon>
        <taxon>Echinocereeae</taxon>
        <taxon>Carnegiea</taxon>
    </lineage>
</organism>
<dbReference type="GO" id="GO:0048731">
    <property type="term" value="P:system development"/>
    <property type="evidence" value="ECO:0007669"/>
    <property type="project" value="UniProtKB-ARBA"/>
</dbReference>
<gene>
    <name evidence="3" type="ORF">Cgig2_006110</name>
</gene>
<evidence type="ECO:0000256" key="2">
    <source>
        <dbReference type="PROSITE-ProRule" id="PRU00708"/>
    </source>
</evidence>
<keyword evidence="4" id="KW-1185">Reference proteome</keyword>
<name>A0A9Q1L0A3_9CARY</name>
<accession>A0A9Q1L0A3</accession>
<dbReference type="PROSITE" id="PS51375">
    <property type="entry name" value="PPR"/>
    <property type="match status" value="6"/>
</dbReference>
<protein>
    <submittedName>
        <fullName evidence="3">Uncharacterized protein</fullName>
    </submittedName>
</protein>
<sequence length="626" mass="70717">MVVPRFVKHISRCYACNLRSCLFFIRSSVFLRNLNTGSSQVSSGNHDTYSWNTKITSCFKRGDVHSARKMFDEMPQRNVVTWNCMISGFARNHMTDQARETFDAMPTKNLVSWTAMLSGYIGCCKVDEARKLFEQMPNEMKNHVCWDIMLNGYIKMGRIIEARELFDQSYNRNLGLYNRMLNGYVQMGYVDEAYGLFSSMPEHDVATWTSMITCYARAGLMNKAKSILDDMPFEKDAMAWTAIIRGYIQNGAVDEAFKLFVGMPNRDIVAWNCMIDGFVKHGRLQEAIDLYERMPRRNIISSNSILYGFVQEGDVISARNFLEKVMTHKDITSWNTVITGYQTEEALLLFSQMLRDGLKPDQTTYVTLASICGALALQSWGEVIHLRTKKSGYMNDTLVSSSLISMYSKCGLIKEAVALFGNTEERDIVTWNTIIVAQAYHGSTGKALEHYSAMIQAGCQPSHVTFLALLTACAHWGLVEEGKKYFKSMKSEWNISPLPEHYACMVDLFGRSGMLYEAYELIKQFPADLPSYAWETLLNCCKVHGNFELGEIVSQKILDTNPSNAQTNVLLSNIYAAKGSWDESANVRTGMKQKNMKKEVGCSWVEVGGSVCYQPAAKFPGIAGRT</sequence>
<feature type="repeat" description="PPR" evidence="2">
    <location>
        <begin position="427"/>
        <end position="461"/>
    </location>
</feature>
<dbReference type="PANTHER" id="PTHR47926:SF452">
    <property type="entry name" value="PENTATRICOPEPTIDE REPEAT-CONTAINING PROTEIN"/>
    <property type="match status" value="1"/>
</dbReference>
<dbReference type="FunFam" id="1.25.40.10:FF:000090">
    <property type="entry name" value="Pentatricopeptide repeat-containing protein, chloroplastic"/>
    <property type="match status" value="1"/>
</dbReference>
<evidence type="ECO:0000313" key="4">
    <source>
        <dbReference type="Proteomes" id="UP001153076"/>
    </source>
</evidence>
<dbReference type="InterPro" id="IPR046848">
    <property type="entry name" value="E_motif"/>
</dbReference>
<dbReference type="Gene3D" id="1.25.40.10">
    <property type="entry name" value="Tetratricopeptide repeat domain"/>
    <property type="match status" value="7"/>
</dbReference>
<keyword evidence="1" id="KW-0677">Repeat</keyword>
<dbReference type="Proteomes" id="UP001153076">
    <property type="component" value="Unassembled WGS sequence"/>
</dbReference>
<dbReference type="PANTHER" id="PTHR47926">
    <property type="entry name" value="PENTATRICOPEPTIDE REPEAT-CONTAINING PROTEIN"/>
    <property type="match status" value="1"/>
</dbReference>
<reference evidence="3" key="1">
    <citation type="submission" date="2022-04" db="EMBL/GenBank/DDBJ databases">
        <title>Carnegiea gigantea Genome sequencing and assembly v2.</title>
        <authorList>
            <person name="Copetti D."/>
            <person name="Sanderson M.J."/>
            <person name="Burquez A."/>
            <person name="Wojciechowski M.F."/>
        </authorList>
    </citation>
    <scope>NUCLEOTIDE SEQUENCE</scope>
    <source>
        <strain evidence="3">SGP5-SGP5p</strain>
        <tissue evidence="3">Aerial part</tissue>
    </source>
</reference>
<evidence type="ECO:0000313" key="3">
    <source>
        <dbReference type="EMBL" id="KAJ8452305.1"/>
    </source>
</evidence>
<dbReference type="InterPro" id="IPR011990">
    <property type="entry name" value="TPR-like_helical_dom_sf"/>
</dbReference>
<proteinExistence type="predicted"/>
<dbReference type="GO" id="GO:0009451">
    <property type="term" value="P:RNA modification"/>
    <property type="evidence" value="ECO:0007669"/>
    <property type="project" value="InterPro"/>
</dbReference>
<evidence type="ECO:0000256" key="1">
    <source>
        <dbReference type="ARBA" id="ARBA00022737"/>
    </source>
</evidence>
<feature type="repeat" description="PPR" evidence="2">
    <location>
        <begin position="47"/>
        <end position="77"/>
    </location>
</feature>
<comment type="caution">
    <text evidence="3">The sequence shown here is derived from an EMBL/GenBank/DDBJ whole genome shotgun (WGS) entry which is preliminary data.</text>
</comment>
<dbReference type="AlphaFoldDB" id="A0A9Q1L0A3"/>
<dbReference type="EMBL" id="JAKOGI010000005">
    <property type="protein sequence ID" value="KAJ8452305.1"/>
    <property type="molecule type" value="Genomic_DNA"/>
</dbReference>
<dbReference type="SUPFAM" id="SSF81901">
    <property type="entry name" value="HCP-like"/>
    <property type="match status" value="1"/>
</dbReference>
<dbReference type="InterPro" id="IPR002885">
    <property type="entry name" value="PPR_rpt"/>
</dbReference>
<feature type="repeat" description="PPR" evidence="2">
    <location>
        <begin position="173"/>
        <end position="207"/>
    </location>
</feature>
<dbReference type="Pfam" id="PF01535">
    <property type="entry name" value="PPR"/>
    <property type="match status" value="8"/>
</dbReference>
<dbReference type="SUPFAM" id="SSF48452">
    <property type="entry name" value="TPR-like"/>
    <property type="match status" value="1"/>
</dbReference>
<feature type="repeat" description="PPR" evidence="2">
    <location>
        <begin position="78"/>
        <end position="112"/>
    </location>
</feature>
<dbReference type="GO" id="GO:0003723">
    <property type="term" value="F:RNA binding"/>
    <property type="evidence" value="ECO:0007669"/>
    <property type="project" value="InterPro"/>
</dbReference>
<dbReference type="NCBIfam" id="TIGR00756">
    <property type="entry name" value="PPR"/>
    <property type="match status" value="9"/>
</dbReference>
<feature type="repeat" description="PPR" evidence="2">
    <location>
        <begin position="236"/>
        <end position="266"/>
    </location>
</feature>
<dbReference type="InterPro" id="IPR046960">
    <property type="entry name" value="PPR_At4g14850-like_plant"/>
</dbReference>
<dbReference type="Pfam" id="PF20431">
    <property type="entry name" value="E_motif"/>
    <property type="match status" value="1"/>
</dbReference>
<feature type="repeat" description="PPR" evidence="2">
    <location>
        <begin position="267"/>
        <end position="301"/>
    </location>
</feature>